<protein>
    <recommendedName>
        <fullName evidence="3">Zinc-ribbon domain-containing protein</fullName>
    </recommendedName>
</protein>
<comment type="caution">
    <text evidence="1">The sequence shown here is derived from an EMBL/GenBank/DDBJ whole genome shotgun (WGS) entry which is preliminary data.</text>
</comment>
<name>A0ABV0VSW3_9TELE</name>
<evidence type="ECO:0000313" key="2">
    <source>
        <dbReference type="Proteomes" id="UP001444071"/>
    </source>
</evidence>
<reference evidence="1 2" key="1">
    <citation type="submission" date="2021-06" db="EMBL/GenBank/DDBJ databases">
        <authorList>
            <person name="Palmer J.M."/>
        </authorList>
    </citation>
    <scope>NUCLEOTIDE SEQUENCE [LARGE SCALE GENOMIC DNA]</scope>
    <source>
        <strain evidence="1 2">XR_2019</strain>
        <tissue evidence="1">Muscle</tissue>
    </source>
</reference>
<sequence length="118" mass="13219">MNCPSCGKELVELSPSFCSSCGKRIQEICVGATPRPSTRQAVPPCPTPAFSTFLEYRQKKNEERQKFSLGRKGLEIKVGINVGLMVIQKGWSKATAWKNYFPYNRPRYLCHNSAQSGC</sequence>
<dbReference type="EMBL" id="JAHRIM010006019">
    <property type="protein sequence ID" value="MEQ2259748.1"/>
    <property type="molecule type" value="Genomic_DNA"/>
</dbReference>
<keyword evidence="2" id="KW-1185">Reference proteome</keyword>
<proteinExistence type="predicted"/>
<organism evidence="1 2">
    <name type="scientific">Xenotaenia resolanae</name>
    <dbReference type="NCBI Taxonomy" id="208358"/>
    <lineage>
        <taxon>Eukaryota</taxon>
        <taxon>Metazoa</taxon>
        <taxon>Chordata</taxon>
        <taxon>Craniata</taxon>
        <taxon>Vertebrata</taxon>
        <taxon>Euteleostomi</taxon>
        <taxon>Actinopterygii</taxon>
        <taxon>Neopterygii</taxon>
        <taxon>Teleostei</taxon>
        <taxon>Neoteleostei</taxon>
        <taxon>Acanthomorphata</taxon>
        <taxon>Ovalentaria</taxon>
        <taxon>Atherinomorphae</taxon>
        <taxon>Cyprinodontiformes</taxon>
        <taxon>Goodeidae</taxon>
        <taxon>Xenotaenia</taxon>
    </lineage>
</organism>
<evidence type="ECO:0000313" key="1">
    <source>
        <dbReference type="EMBL" id="MEQ2259748.1"/>
    </source>
</evidence>
<accession>A0ABV0VSW3</accession>
<gene>
    <name evidence="1" type="ORF">XENORESO_017547</name>
</gene>
<evidence type="ECO:0008006" key="3">
    <source>
        <dbReference type="Google" id="ProtNLM"/>
    </source>
</evidence>
<dbReference type="Proteomes" id="UP001444071">
    <property type="component" value="Unassembled WGS sequence"/>
</dbReference>